<keyword evidence="2 12" id="KW-1003">Cell membrane</keyword>
<organism evidence="15 16">
    <name type="scientific">Desulfonispora thiosulfatigenes DSM 11270</name>
    <dbReference type="NCBI Taxonomy" id="656914"/>
    <lineage>
        <taxon>Bacteria</taxon>
        <taxon>Bacillati</taxon>
        <taxon>Bacillota</taxon>
        <taxon>Clostridia</taxon>
        <taxon>Eubacteriales</taxon>
        <taxon>Peptococcaceae</taxon>
        <taxon>Desulfonispora</taxon>
    </lineage>
</organism>
<evidence type="ECO:0000256" key="7">
    <source>
        <dbReference type="ARBA" id="ARBA00022989"/>
    </source>
</evidence>
<dbReference type="SUPFAM" id="SSF56024">
    <property type="entry name" value="Phospholipase D/nuclease"/>
    <property type="match status" value="2"/>
</dbReference>
<dbReference type="Gene3D" id="3.30.870.10">
    <property type="entry name" value="Endonuclease Chain A"/>
    <property type="match status" value="2"/>
</dbReference>
<dbReference type="Pfam" id="PF13091">
    <property type="entry name" value="PLDc_2"/>
    <property type="match status" value="2"/>
</dbReference>
<evidence type="ECO:0000256" key="1">
    <source>
        <dbReference type="ARBA" id="ARBA00004651"/>
    </source>
</evidence>
<feature type="active site" evidence="12">
    <location>
        <position position="411"/>
    </location>
</feature>
<dbReference type="OrthoDB" id="9762009at2"/>
<feature type="transmembrane region" description="Helical" evidence="12">
    <location>
        <begin position="39"/>
        <end position="58"/>
    </location>
</feature>
<feature type="active site" evidence="12">
    <location>
        <position position="406"/>
    </location>
</feature>
<dbReference type="CDD" id="cd09112">
    <property type="entry name" value="PLDc_CLS_2"/>
    <property type="match status" value="1"/>
</dbReference>
<dbReference type="RefSeq" id="WP_084053122.1">
    <property type="nucleotide sequence ID" value="NZ_FWWT01000017.1"/>
</dbReference>
<keyword evidence="3 12" id="KW-0444">Lipid biosynthesis</keyword>
<dbReference type="HAMAP" id="MF_01916">
    <property type="entry name" value="Cardiolipin_synth_Cls"/>
    <property type="match status" value="1"/>
</dbReference>
<keyword evidence="7 12" id="KW-1133">Transmembrane helix</keyword>
<dbReference type="STRING" id="656914.SAMN00017405_1336"/>
<evidence type="ECO:0000256" key="12">
    <source>
        <dbReference type="HAMAP-Rule" id="MF_01916"/>
    </source>
</evidence>
<reference evidence="15 16" key="1">
    <citation type="submission" date="2017-04" db="EMBL/GenBank/DDBJ databases">
        <authorList>
            <person name="Afonso C.L."/>
            <person name="Miller P.J."/>
            <person name="Scott M.A."/>
            <person name="Spackman E."/>
            <person name="Goraichik I."/>
            <person name="Dimitrov K.M."/>
            <person name="Suarez D.L."/>
            <person name="Swayne D.E."/>
        </authorList>
    </citation>
    <scope>NUCLEOTIDE SEQUENCE [LARGE SCALE GENOMIC DNA]</scope>
    <source>
        <strain evidence="15 16">DSM 11270</strain>
    </source>
</reference>
<keyword evidence="8 12" id="KW-0443">Lipid metabolism</keyword>
<evidence type="ECO:0000256" key="6">
    <source>
        <dbReference type="ARBA" id="ARBA00022737"/>
    </source>
</evidence>
<dbReference type="FunFam" id="3.30.870.10:FF:000014">
    <property type="entry name" value="Cardiolipin synthase"/>
    <property type="match status" value="1"/>
</dbReference>
<feature type="active site" evidence="12">
    <location>
        <position position="226"/>
    </location>
</feature>
<evidence type="ECO:0000256" key="3">
    <source>
        <dbReference type="ARBA" id="ARBA00022516"/>
    </source>
</evidence>
<sequence length="486" mass="56402">MLTFSSLYNLISYLFILNIIFAAFVILFERRRNPNDTLVWLMILLFVPVVGFIFYLFLGQSLRKESLFTLKTEEELEVIRSVYLQKAHLNDRQYKFFESKSYFHLDTINLFLKDNNALFSQDNNVEIFSTGVHKFNTLVEDIKNAKYSIHMEYYIIRNDSLGRKIIELLTEKAKEGLEVRLLYDGMGCIRLKRSFFTPLIKAGGKVAEFFPPFVPYVNLRINYRNHRKITVIDGQIGYTGGLNIGNEYLGLSKRFGYWRDIHLRIQGSAVANLQFRFLLDWRFASKEEITLTKYILEQPSAIHGRTGIQIVSSGPDSQWQSIRNGYLKMIYTARNHLYIETPYFIPDESIFNALKLAALSGVDIRVIVPGKSDHIFVYWAGLSYMGELLEAGVRFFHYNKGFVHSKMATSDGFISSVGTANLDLRSFKVNFEINAFMYSTEKAQELESIFIKDMFDSTELTLDNYKNRSFKTKTKESISRLFSPLL</sequence>
<dbReference type="SMART" id="SM00155">
    <property type="entry name" value="PLDc"/>
    <property type="match status" value="2"/>
</dbReference>
<comment type="similarity">
    <text evidence="12">Belongs to the phospholipase D family. Cardiolipin synthase subfamily.</text>
</comment>
<comment type="catalytic activity">
    <reaction evidence="12">
        <text>2 a 1,2-diacyl-sn-glycero-3-phospho-(1'-sn-glycerol) = a cardiolipin + glycerol</text>
        <dbReference type="Rhea" id="RHEA:31451"/>
        <dbReference type="ChEBI" id="CHEBI:17754"/>
        <dbReference type="ChEBI" id="CHEBI:62237"/>
        <dbReference type="ChEBI" id="CHEBI:64716"/>
    </reaction>
</comment>
<comment type="function">
    <text evidence="12">Catalyzes the reversible phosphatidyl group transfer from one phosphatidylglycerol molecule to another to form cardiolipin (CL) (diphosphatidylglycerol) and glycerol.</text>
</comment>
<dbReference type="InterPro" id="IPR022924">
    <property type="entry name" value="Cardiolipin_synthase"/>
</dbReference>
<dbReference type="Proteomes" id="UP000192731">
    <property type="component" value="Unassembled WGS sequence"/>
</dbReference>
<evidence type="ECO:0000256" key="13">
    <source>
        <dbReference type="NCBIfam" id="TIGR04265"/>
    </source>
</evidence>
<comment type="subcellular location">
    <subcellularLocation>
        <location evidence="1 12">Cell membrane</location>
        <topology evidence="1 12">Multi-pass membrane protein</topology>
    </subcellularLocation>
</comment>
<keyword evidence="6" id="KW-0677">Repeat</keyword>
<keyword evidence="4 12" id="KW-0808">Transferase</keyword>
<keyword evidence="11 12" id="KW-1208">Phospholipid metabolism</keyword>
<name>A0A1W1VB55_DESTI</name>
<dbReference type="EMBL" id="FWWT01000017">
    <property type="protein sequence ID" value="SMB90588.1"/>
    <property type="molecule type" value="Genomic_DNA"/>
</dbReference>
<dbReference type="Pfam" id="PF13396">
    <property type="entry name" value="PLDc_N"/>
    <property type="match status" value="1"/>
</dbReference>
<accession>A0A1W1VB55</accession>
<evidence type="ECO:0000256" key="10">
    <source>
        <dbReference type="ARBA" id="ARBA00023209"/>
    </source>
</evidence>
<dbReference type="PROSITE" id="PS50035">
    <property type="entry name" value="PLD"/>
    <property type="match status" value="2"/>
</dbReference>
<feature type="active site" evidence="12">
    <location>
        <position position="228"/>
    </location>
</feature>
<feature type="domain" description="PLD phosphodiesterase" evidence="14">
    <location>
        <begin position="221"/>
        <end position="248"/>
    </location>
</feature>
<dbReference type="EC" id="2.7.8.-" evidence="12 13"/>
<gene>
    <name evidence="15" type="ORF">SAMN00017405_1336</name>
</gene>
<evidence type="ECO:0000313" key="16">
    <source>
        <dbReference type="Proteomes" id="UP000192731"/>
    </source>
</evidence>
<evidence type="ECO:0000313" key="15">
    <source>
        <dbReference type="EMBL" id="SMB90588.1"/>
    </source>
</evidence>
<evidence type="ECO:0000256" key="8">
    <source>
        <dbReference type="ARBA" id="ARBA00023098"/>
    </source>
</evidence>
<dbReference type="GO" id="GO:0005886">
    <property type="term" value="C:plasma membrane"/>
    <property type="evidence" value="ECO:0007669"/>
    <property type="project" value="UniProtKB-SubCell"/>
</dbReference>
<dbReference type="GO" id="GO:0008808">
    <property type="term" value="F:cardiolipin synthase activity"/>
    <property type="evidence" value="ECO:0007669"/>
    <property type="project" value="UniProtKB-UniRule"/>
</dbReference>
<evidence type="ECO:0000256" key="9">
    <source>
        <dbReference type="ARBA" id="ARBA00023136"/>
    </source>
</evidence>
<proteinExistence type="inferred from homology"/>
<dbReference type="PANTHER" id="PTHR21248">
    <property type="entry name" value="CARDIOLIPIN SYNTHASE"/>
    <property type="match status" value="1"/>
</dbReference>
<dbReference type="CDD" id="cd09110">
    <property type="entry name" value="PLDc_CLS_1"/>
    <property type="match status" value="1"/>
</dbReference>
<dbReference type="InterPro" id="IPR001736">
    <property type="entry name" value="PLipase_D/transphosphatidylase"/>
</dbReference>
<evidence type="ECO:0000256" key="4">
    <source>
        <dbReference type="ARBA" id="ARBA00022679"/>
    </source>
</evidence>
<feature type="transmembrane region" description="Helical" evidence="12">
    <location>
        <begin position="6"/>
        <end position="27"/>
    </location>
</feature>
<feature type="domain" description="PLD phosphodiesterase" evidence="14">
    <location>
        <begin position="399"/>
        <end position="426"/>
    </location>
</feature>
<keyword evidence="10 12" id="KW-0594">Phospholipid biosynthesis</keyword>
<evidence type="ECO:0000259" key="14">
    <source>
        <dbReference type="PROSITE" id="PS50035"/>
    </source>
</evidence>
<feature type="active site" evidence="12">
    <location>
        <position position="233"/>
    </location>
</feature>
<evidence type="ECO:0000256" key="11">
    <source>
        <dbReference type="ARBA" id="ARBA00023264"/>
    </source>
</evidence>
<dbReference type="InterPro" id="IPR027379">
    <property type="entry name" value="CLS_N"/>
</dbReference>
<keyword evidence="9 12" id="KW-0472">Membrane</keyword>
<keyword evidence="16" id="KW-1185">Reference proteome</keyword>
<dbReference type="PANTHER" id="PTHR21248:SF22">
    <property type="entry name" value="PHOSPHOLIPASE D"/>
    <property type="match status" value="1"/>
</dbReference>
<dbReference type="GO" id="GO:0032049">
    <property type="term" value="P:cardiolipin biosynthetic process"/>
    <property type="evidence" value="ECO:0007669"/>
    <property type="project" value="UniProtKB-UniRule"/>
</dbReference>
<dbReference type="AlphaFoldDB" id="A0A1W1VB55"/>
<protein>
    <recommendedName>
        <fullName evidence="12 13">Cardiolipin synthase</fullName>
        <shortName evidence="12">CL synthase</shortName>
        <ecNumber evidence="12 13">2.7.8.-</ecNumber>
    </recommendedName>
</protein>
<feature type="active site" evidence="12">
    <location>
        <position position="404"/>
    </location>
</feature>
<keyword evidence="5 12" id="KW-0812">Transmembrane</keyword>
<evidence type="ECO:0000256" key="2">
    <source>
        <dbReference type="ARBA" id="ARBA00022475"/>
    </source>
</evidence>
<dbReference type="InterPro" id="IPR030874">
    <property type="entry name" value="Cardiolipin_synth_Firmi"/>
</dbReference>
<evidence type="ECO:0000256" key="5">
    <source>
        <dbReference type="ARBA" id="ARBA00022692"/>
    </source>
</evidence>
<dbReference type="InterPro" id="IPR025202">
    <property type="entry name" value="PLD-like_dom"/>
</dbReference>
<dbReference type="NCBIfam" id="TIGR04265">
    <property type="entry name" value="bac_cardiolipin"/>
    <property type="match status" value="1"/>
</dbReference>